<dbReference type="GO" id="GO:0005509">
    <property type="term" value="F:calcium ion binding"/>
    <property type="evidence" value="ECO:0007669"/>
    <property type="project" value="InterPro"/>
</dbReference>
<dbReference type="Proteomes" id="UP000679352">
    <property type="component" value="Plasmid p5"/>
</dbReference>
<dbReference type="RefSeq" id="WP_215506992.1">
    <property type="nucleotide sequence ID" value="NZ_CP076366.1"/>
</dbReference>
<evidence type="ECO:0000313" key="4">
    <source>
        <dbReference type="Proteomes" id="UP000679352"/>
    </source>
</evidence>
<dbReference type="InterPro" id="IPR050557">
    <property type="entry name" value="RTX_toxin/Mannuronan_C5-epim"/>
</dbReference>
<dbReference type="AlphaFoldDB" id="A0A975S3X7"/>
<dbReference type="PRINTS" id="PR00313">
    <property type="entry name" value="CABNDNGRPT"/>
</dbReference>
<dbReference type="PANTHER" id="PTHR38340">
    <property type="entry name" value="S-LAYER PROTEIN"/>
    <property type="match status" value="1"/>
</dbReference>
<keyword evidence="2" id="KW-0964">Secreted</keyword>
<keyword evidence="3" id="KW-0614">Plasmid</keyword>
<reference evidence="3" key="1">
    <citation type="submission" date="2021-06" db="EMBL/GenBank/DDBJ databases">
        <authorList>
            <person name="Lee C.-S."/>
            <person name="Jin L."/>
        </authorList>
    </citation>
    <scope>NUCLEOTIDE SEQUENCE</scope>
    <source>
        <strain evidence="3">Con5</strain>
        <plasmid evidence="3">p5</plasmid>
    </source>
</reference>
<evidence type="ECO:0008006" key="5">
    <source>
        <dbReference type="Google" id="ProtNLM"/>
    </source>
</evidence>
<dbReference type="SUPFAM" id="SSF51120">
    <property type="entry name" value="beta-Roll"/>
    <property type="match status" value="2"/>
</dbReference>
<gene>
    <name evidence="3" type="ORF">KM031_21745</name>
</gene>
<keyword evidence="4" id="KW-1185">Reference proteome</keyword>
<dbReference type="GO" id="GO:0005615">
    <property type="term" value="C:extracellular space"/>
    <property type="evidence" value="ECO:0007669"/>
    <property type="project" value="InterPro"/>
</dbReference>
<name>A0A975S3X7_9RHOB</name>
<proteinExistence type="predicted"/>
<dbReference type="PANTHER" id="PTHR38340:SF1">
    <property type="entry name" value="S-LAYER PROTEIN"/>
    <property type="match status" value="1"/>
</dbReference>
<evidence type="ECO:0000256" key="2">
    <source>
        <dbReference type="ARBA" id="ARBA00022525"/>
    </source>
</evidence>
<dbReference type="Gene3D" id="2.150.10.10">
    <property type="entry name" value="Serralysin-like metalloprotease, C-terminal"/>
    <property type="match status" value="2"/>
</dbReference>
<geneLocation type="plasmid" evidence="3 4">
    <name>p5</name>
</geneLocation>
<accession>A0A975S3X7</accession>
<protein>
    <recommendedName>
        <fullName evidence="5">Calcium-binding protein</fullName>
    </recommendedName>
</protein>
<dbReference type="InterPro" id="IPR018511">
    <property type="entry name" value="Hemolysin-typ_Ca-bd_CS"/>
</dbReference>
<evidence type="ECO:0000256" key="1">
    <source>
        <dbReference type="ARBA" id="ARBA00004613"/>
    </source>
</evidence>
<evidence type="ECO:0000313" key="3">
    <source>
        <dbReference type="EMBL" id="QWK93187.1"/>
    </source>
</evidence>
<organism evidence="3 4">
    <name type="scientific">Gemmobacter fulvus</name>
    <dbReference type="NCBI Taxonomy" id="2840474"/>
    <lineage>
        <taxon>Bacteria</taxon>
        <taxon>Pseudomonadati</taxon>
        <taxon>Pseudomonadota</taxon>
        <taxon>Alphaproteobacteria</taxon>
        <taxon>Rhodobacterales</taxon>
        <taxon>Paracoccaceae</taxon>
        <taxon>Gemmobacter</taxon>
    </lineage>
</organism>
<dbReference type="EMBL" id="CP076366">
    <property type="protein sequence ID" value="QWK93187.1"/>
    <property type="molecule type" value="Genomic_DNA"/>
</dbReference>
<dbReference type="Pfam" id="PF00353">
    <property type="entry name" value="HemolysinCabind"/>
    <property type="match status" value="2"/>
</dbReference>
<dbReference type="PROSITE" id="PS00330">
    <property type="entry name" value="HEMOLYSIN_CALCIUM"/>
    <property type="match status" value="2"/>
</dbReference>
<dbReference type="InterPro" id="IPR011049">
    <property type="entry name" value="Serralysin-like_metalloprot_C"/>
</dbReference>
<dbReference type="InterPro" id="IPR001343">
    <property type="entry name" value="Hemolysn_Ca-bd"/>
</dbReference>
<dbReference type="KEGG" id="gfu:KM031_21745"/>
<comment type="subcellular location">
    <subcellularLocation>
        <location evidence="1">Secreted</location>
    </subcellularLocation>
</comment>
<sequence length="344" mass="34307">MTLTIDASATSGVNFATYITDYFAGFASAATSFYGGTPDRAFGGTYYMNGDQVLARLTAEGAEAPADAAVLLEGEDLAYDMIHHGASYGHGISGTLDRVTFGAWVEGTTTGTQGTGEAGLIRGFAEGLVIEGFDLTAAPGAGNDTATNKVYAAYSAARTLDAGLLYDLIKDNAVEFTGSAGADTMAGYGLDDVLLGNAGNDNLQGNGGNDLLLGGRGRDVVLGGSGSDTLHGGSGDDRLGGGAGADILSGGAGNDRLTGAGGADRLTGGAGADVFVFGASAGRDTVTDFDTSTDRLDVSGMGVAGLADFAITETDEGVTLAHGRVAITLLGLTEADLSDGLFLV</sequence>